<proteinExistence type="predicted"/>
<feature type="transmembrane region" description="Helical" evidence="7">
    <location>
        <begin position="35"/>
        <end position="58"/>
    </location>
</feature>
<evidence type="ECO:0000256" key="7">
    <source>
        <dbReference type="SAM" id="Phobius"/>
    </source>
</evidence>
<keyword evidence="6 7" id="KW-0472">Membrane</keyword>
<evidence type="ECO:0000256" key="4">
    <source>
        <dbReference type="ARBA" id="ARBA00022692"/>
    </source>
</evidence>
<dbReference type="AlphaFoldDB" id="A0A3D8X8B7"/>
<dbReference type="Proteomes" id="UP000256519">
    <property type="component" value="Unassembled WGS sequence"/>
</dbReference>
<dbReference type="Gene3D" id="1.20.1250.20">
    <property type="entry name" value="MFS general substrate transporter like domains"/>
    <property type="match status" value="2"/>
</dbReference>
<sequence length="425" mass="45812">MLKEQAVWFRSFVVFTPCSTTKEGNRMELWKRNLYICWFGSFCTTAGMSLVIPFLPLYIEKLGVHDTSSISRWAGIAFGATFLMAAIVSPLWGSLADKYGRKLMLLRASLGMAIVMTSIGFVQNVYQLVGLRFLMGAVSGFISAAITLVATQTPKEHSGKALGTLSTGAVSGSLLGPLVGGYLGDTIGLRHVFFVTGAFMFLSFLIVNLIQEDKKETAKTTKESNIGLLSLKNSKAVIGVFVTTFLLQLAVMAIQPIVTLYVKQLSTHTDHLALISGFVVAATGISNILAASSLGKVSDRVGPQNVLQICLLIVAVICGLQAFVHSTWQLFLLRFLLGFAMGGLLPSINSYLKKIVPDSITGKMFGYNQTAQYFGNLAGPVIGGQIAGAKGIPYVFLTTSVLLLLNAGWVYYQRHHGQQLDGKAA</sequence>
<feature type="transmembrane region" description="Helical" evidence="7">
    <location>
        <begin position="330"/>
        <end position="352"/>
    </location>
</feature>
<dbReference type="InterPro" id="IPR001958">
    <property type="entry name" value="Tet-R_TetA/multi-R_MdtG-like"/>
</dbReference>
<comment type="caution">
    <text evidence="9">The sequence shown here is derived from an EMBL/GenBank/DDBJ whole genome shotgun (WGS) entry which is preliminary data.</text>
</comment>
<evidence type="ECO:0000256" key="2">
    <source>
        <dbReference type="ARBA" id="ARBA00022448"/>
    </source>
</evidence>
<keyword evidence="3" id="KW-1003">Cell membrane</keyword>
<feature type="domain" description="Major facilitator superfamily (MFS) profile" evidence="8">
    <location>
        <begin position="33"/>
        <end position="418"/>
    </location>
</feature>
<feature type="transmembrane region" description="Helical" evidence="7">
    <location>
        <begin position="70"/>
        <end position="92"/>
    </location>
</feature>
<dbReference type="InterPro" id="IPR036259">
    <property type="entry name" value="MFS_trans_sf"/>
</dbReference>
<dbReference type="PRINTS" id="PR01035">
    <property type="entry name" value="TCRTETA"/>
</dbReference>
<dbReference type="PROSITE" id="PS50850">
    <property type="entry name" value="MFS"/>
    <property type="match status" value="1"/>
</dbReference>
<feature type="transmembrane region" description="Helical" evidence="7">
    <location>
        <begin position="394"/>
        <end position="412"/>
    </location>
</feature>
<feature type="transmembrane region" description="Helical" evidence="7">
    <location>
        <begin position="162"/>
        <end position="183"/>
    </location>
</feature>
<dbReference type="InterPro" id="IPR020846">
    <property type="entry name" value="MFS_dom"/>
</dbReference>
<dbReference type="Pfam" id="PF07690">
    <property type="entry name" value="MFS_1"/>
    <property type="match status" value="1"/>
</dbReference>
<accession>A0A3D8X8B7</accession>
<keyword evidence="4 7" id="KW-0812">Transmembrane</keyword>
<evidence type="ECO:0000256" key="6">
    <source>
        <dbReference type="ARBA" id="ARBA00023136"/>
    </source>
</evidence>
<dbReference type="GO" id="GO:0022857">
    <property type="term" value="F:transmembrane transporter activity"/>
    <property type="evidence" value="ECO:0007669"/>
    <property type="project" value="InterPro"/>
</dbReference>
<dbReference type="InterPro" id="IPR011701">
    <property type="entry name" value="MFS"/>
</dbReference>
<protein>
    <submittedName>
        <fullName evidence="9">MFS transporter</fullName>
    </submittedName>
</protein>
<dbReference type="CDD" id="cd17391">
    <property type="entry name" value="MFS_MdtG_MDR_like"/>
    <property type="match status" value="1"/>
</dbReference>
<name>A0A3D8X8B7_PRIMG</name>
<dbReference type="SUPFAM" id="SSF103473">
    <property type="entry name" value="MFS general substrate transporter"/>
    <property type="match status" value="1"/>
</dbReference>
<evidence type="ECO:0000313" key="9">
    <source>
        <dbReference type="EMBL" id="RDZ17918.1"/>
    </source>
</evidence>
<feature type="transmembrane region" description="Helical" evidence="7">
    <location>
        <begin position="236"/>
        <end position="262"/>
    </location>
</feature>
<keyword evidence="2" id="KW-0813">Transport</keyword>
<evidence type="ECO:0000256" key="1">
    <source>
        <dbReference type="ARBA" id="ARBA00004651"/>
    </source>
</evidence>
<evidence type="ECO:0000313" key="10">
    <source>
        <dbReference type="Proteomes" id="UP000256519"/>
    </source>
</evidence>
<evidence type="ECO:0000259" key="8">
    <source>
        <dbReference type="PROSITE" id="PS50850"/>
    </source>
</evidence>
<organism evidence="9 10">
    <name type="scientific">Priestia megaterium</name>
    <name type="common">Bacillus megaterium</name>
    <dbReference type="NCBI Taxonomy" id="1404"/>
    <lineage>
        <taxon>Bacteria</taxon>
        <taxon>Bacillati</taxon>
        <taxon>Bacillota</taxon>
        <taxon>Bacilli</taxon>
        <taxon>Bacillales</taxon>
        <taxon>Bacillaceae</taxon>
        <taxon>Priestia</taxon>
    </lineage>
</organism>
<evidence type="ECO:0000256" key="5">
    <source>
        <dbReference type="ARBA" id="ARBA00022989"/>
    </source>
</evidence>
<feature type="transmembrane region" description="Helical" evidence="7">
    <location>
        <begin position="129"/>
        <end position="150"/>
    </location>
</feature>
<keyword evidence="5 7" id="KW-1133">Transmembrane helix</keyword>
<feature type="transmembrane region" description="Helical" evidence="7">
    <location>
        <begin position="189"/>
        <end position="210"/>
    </location>
</feature>
<comment type="subcellular location">
    <subcellularLocation>
        <location evidence="1">Cell membrane</location>
        <topology evidence="1">Multi-pass membrane protein</topology>
    </subcellularLocation>
</comment>
<dbReference type="GO" id="GO:0005886">
    <property type="term" value="C:plasma membrane"/>
    <property type="evidence" value="ECO:0007669"/>
    <property type="project" value="UniProtKB-SubCell"/>
</dbReference>
<dbReference type="EMBL" id="PQWM01000006">
    <property type="protein sequence ID" value="RDZ17918.1"/>
    <property type="molecule type" value="Genomic_DNA"/>
</dbReference>
<dbReference type="PANTHER" id="PTHR43414:SF6">
    <property type="entry name" value="MULTIDRUG RESISTANCE PROTEIN MDTG"/>
    <property type="match status" value="1"/>
</dbReference>
<gene>
    <name evidence="9" type="ORF">C3744_03260</name>
</gene>
<reference evidence="9 10" key="1">
    <citation type="journal article" date="2018" name="Appl. Environ. Microbiol.">
        <title>Antimicrobial susceptibility testing and tentative epidemiological cut-off values of five Bacillus species relevant for use as animal feed additives or for plant protection.</title>
        <authorList>
            <person name="Agerso Y."/>
            <person name="Stuer-Lauridsen B."/>
            <person name="Bjerre K."/>
            <person name="Jensen M.G."/>
            <person name="Johansen E."/>
            <person name="Bennedsen M."/>
            <person name="Brockmann E."/>
            <person name="Nielsen B."/>
        </authorList>
    </citation>
    <scope>NUCLEOTIDE SEQUENCE [LARGE SCALE GENOMIC DNA]</scope>
    <source>
        <strain evidence="9 10">CHCC20162</strain>
    </source>
</reference>
<feature type="transmembrane region" description="Helical" evidence="7">
    <location>
        <begin position="306"/>
        <end position="324"/>
    </location>
</feature>
<dbReference type="PANTHER" id="PTHR43414">
    <property type="entry name" value="MULTIDRUG RESISTANCE PROTEIN MDTG"/>
    <property type="match status" value="1"/>
</dbReference>
<feature type="transmembrane region" description="Helical" evidence="7">
    <location>
        <begin position="104"/>
        <end position="123"/>
    </location>
</feature>
<evidence type="ECO:0000256" key="3">
    <source>
        <dbReference type="ARBA" id="ARBA00022475"/>
    </source>
</evidence>
<feature type="transmembrane region" description="Helical" evidence="7">
    <location>
        <begin position="274"/>
        <end position="294"/>
    </location>
</feature>